<name>A0ACC0WL86_9STRA</name>
<protein>
    <submittedName>
        <fullName evidence="1">Uncharacterized protein</fullName>
    </submittedName>
</protein>
<evidence type="ECO:0000313" key="1">
    <source>
        <dbReference type="EMBL" id="KAI9919645.1"/>
    </source>
</evidence>
<comment type="caution">
    <text evidence="1">The sequence shown here is derived from an EMBL/GenBank/DDBJ whole genome shotgun (WGS) entry which is preliminary data.</text>
</comment>
<sequence length="124" mass="13631">MQLNTVEESVGNDVQKDYFMRSTAYELESSSGAKDVISIVTDTEGDHVSVTIEDVSFNNNEEMSNVAFEMDEDIKADDIKTVVKSGMRQEGLELVYPYPSSDGVIIDMPADVSNVAAKKNLGNR</sequence>
<dbReference type="EMBL" id="CM047590">
    <property type="protein sequence ID" value="KAI9919645.1"/>
    <property type="molecule type" value="Genomic_DNA"/>
</dbReference>
<dbReference type="Proteomes" id="UP001163321">
    <property type="component" value="Chromosome 11"/>
</dbReference>
<reference evidence="1 2" key="1">
    <citation type="journal article" date="2022" name="bioRxiv">
        <title>The genome of the oomycete Peronosclerospora sorghi, a cosmopolitan pathogen of maize and sorghum, is inflated with dispersed pseudogenes.</title>
        <authorList>
            <person name="Fletcher K."/>
            <person name="Martin F."/>
            <person name="Isakeit T."/>
            <person name="Cavanaugh K."/>
            <person name="Magill C."/>
            <person name="Michelmore R."/>
        </authorList>
    </citation>
    <scope>NUCLEOTIDE SEQUENCE [LARGE SCALE GENOMIC DNA]</scope>
    <source>
        <strain evidence="1">P6</strain>
    </source>
</reference>
<evidence type="ECO:0000313" key="2">
    <source>
        <dbReference type="Proteomes" id="UP001163321"/>
    </source>
</evidence>
<organism evidence="1 2">
    <name type="scientific">Peronosclerospora sorghi</name>
    <dbReference type="NCBI Taxonomy" id="230839"/>
    <lineage>
        <taxon>Eukaryota</taxon>
        <taxon>Sar</taxon>
        <taxon>Stramenopiles</taxon>
        <taxon>Oomycota</taxon>
        <taxon>Peronosporomycetes</taxon>
        <taxon>Peronosporales</taxon>
        <taxon>Peronosporaceae</taxon>
        <taxon>Peronosclerospora</taxon>
    </lineage>
</organism>
<proteinExistence type="predicted"/>
<keyword evidence="2" id="KW-1185">Reference proteome</keyword>
<accession>A0ACC0WL86</accession>
<gene>
    <name evidence="1" type="ORF">PsorP6_017342</name>
</gene>